<dbReference type="Pfam" id="PF13932">
    <property type="entry name" value="SAM_GIDA_C"/>
    <property type="match status" value="1"/>
</dbReference>
<accession>A0A382V8B0</accession>
<proteinExistence type="inferred from homology"/>
<dbReference type="EMBL" id="UINC01149985">
    <property type="protein sequence ID" value="SVD42786.1"/>
    <property type="molecule type" value="Genomic_DNA"/>
</dbReference>
<keyword evidence="4" id="KW-0274">FAD</keyword>
<evidence type="ECO:0000256" key="2">
    <source>
        <dbReference type="ARBA" id="ARBA00007653"/>
    </source>
</evidence>
<dbReference type="InterPro" id="IPR026904">
    <property type="entry name" value="MnmG_C"/>
</dbReference>
<dbReference type="PANTHER" id="PTHR11806:SF0">
    <property type="entry name" value="PROTEIN MTO1 HOMOLOG, MITOCHONDRIAL"/>
    <property type="match status" value="1"/>
</dbReference>
<dbReference type="GO" id="GO:0005829">
    <property type="term" value="C:cytosol"/>
    <property type="evidence" value="ECO:0007669"/>
    <property type="project" value="TreeGrafter"/>
</dbReference>
<evidence type="ECO:0000313" key="6">
    <source>
        <dbReference type="EMBL" id="SVD42786.1"/>
    </source>
</evidence>
<evidence type="ECO:0000256" key="1">
    <source>
        <dbReference type="ARBA" id="ARBA00001974"/>
    </source>
</evidence>
<name>A0A382V8B0_9ZZZZ</name>
<dbReference type="AlphaFoldDB" id="A0A382V8B0"/>
<comment type="similarity">
    <text evidence="2">Belongs to the MnmG family.</text>
</comment>
<reference evidence="6" key="1">
    <citation type="submission" date="2018-05" db="EMBL/GenBank/DDBJ databases">
        <authorList>
            <person name="Lanie J.A."/>
            <person name="Ng W.-L."/>
            <person name="Kazmierczak K.M."/>
            <person name="Andrzejewski T.M."/>
            <person name="Davidsen T.M."/>
            <person name="Wayne K.J."/>
            <person name="Tettelin H."/>
            <person name="Glass J.I."/>
            <person name="Rusch D."/>
            <person name="Podicherti R."/>
            <person name="Tsui H.-C.T."/>
            <person name="Winkler M.E."/>
        </authorList>
    </citation>
    <scope>NUCLEOTIDE SEQUENCE</scope>
</reference>
<feature type="domain" description="tRNA uridine 5-carboxymethylaminomethyl modification enzyme C-terminal subdomain" evidence="5">
    <location>
        <begin position="1"/>
        <end position="50"/>
    </location>
</feature>
<comment type="cofactor">
    <cofactor evidence="1">
        <name>FAD</name>
        <dbReference type="ChEBI" id="CHEBI:57692"/>
    </cofactor>
</comment>
<feature type="non-terminal residue" evidence="6">
    <location>
        <position position="1"/>
    </location>
</feature>
<protein>
    <recommendedName>
        <fullName evidence="5">tRNA uridine 5-carboxymethylaminomethyl modification enzyme C-terminal subdomain domain-containing protein</fullName>
    </recommendedName>
</protein>
<dbReference type="PANTHER" id="PTHR11806">
    <property type="entry name" value="GLUCOSE INHIBITED DIVISION PROTEIN A"/>
    <property type="match status" value="1"/>
</dbReference>
<sequence>VIPGDFDYSTEATPLSTEARQKLGRLKPHTLGQASRISGVSPADISALMILLHARRGTARSAVAVDDAAADGGRS</sequence>
<keyword evidence="3" id="KW-0285">Flavoprotein</keyword>
<organism evidence="6">
    <name type="scientific">marine metagenome</name>
    <dbReference type="NCBI Taxonomy" id="408172"/>
    <lineage>
        <taxon>unclassified sequences</taxon>
        <taxon>metagenomes</taxon>
        <taxon>ecological metagenomes</taxon>
    </lineage>
</organism>
<dbReference type="GO" id="GO:0002098">
    <property type="term" value="P:tRNA wobble uridine modification"/>
    <property type="evidence" value="ECO:0007669"/>
    <property type="project" value="TreeGrafter"/>
</dbReference>
<dbReference type="GO" id="GO:0030488">
    <property type="term" value="P:tRNA methylation"/>
    <property type="evidence" value="ECO:0007669"/>
    <property type="project" value="TreeGrafter"/>
</dbReference>
<dbReference type="GO" id="GO:0050660">
    <property type="term" value="F:flavin adenine dinucleotide binding"/>
    <property type="evidence" value="ECO:0007669"/>
    <property type="project" value="InterPro"/>
</dbReference>
<dbReference type="SMART" id="SM01228">
    <property type="entry name" value="GIDA_assoc_3"/>
    <property type="match status" value="1"/>
</dbReference>
<dbReference type="FunFam" id="1.10.150.570:FF:000001">
    <property type="entry name" value="tRNA uridine 5-carboxymethylaminomethyl modification enzyme MnmG"/>
    <property type="match status" value="1"/>
</dbReference>
<evidence type="ECO:0000259" key="5">
    <source>
        <dbReference type="SMART" id="SM01228"/>
    </source>
</evidence>
<evidence type="ECO:0000256" key="4">
    <source>
        <dbReference type="ARBA" id="ARBA00022827"/>
    </source>
</evidence>
<dbReference type="InterPro" id="IPR044920">
    <property type="entry name" value="MnmG_C_subdom_sf"/>
</dbReference>
<dbReference type="Gene3D" id="1.10.150.570">
    <property type="entry name" value="GidA associated domain, C-terminal subdomain"/>
    <property type="match status" value="1"/>
</dbReference>
<evidence type="ECO:0000256" key="3">
    <source>
        <dbReference type="ARBA" id="ARBA00022630"/>
    </source>
</evidence>
<dbReference type="InterPro" id="IPR002218">
    <property type="entry name" value="MnmG-rel"/>
</dbReference>
<gene>
    <name evidence="6" type="ORF">METZ01_LOCUS395640</name>
</gene>
<dbReference type="InterPro" id="IPR047001">
    <property type="entry name" value="MnmG_C_subdom"/>
</dbReference>